<dbReference type="RefSeq" id="WP_069313596.1">
    <property type="nucleotide sequence ID" value="NZ_MDTU01000001.1"/>
</dbReference>
<keyword evidence="2" id="KW-1133">Transmembrane helix</keyword>
<keyword evidence="2" id="KW-0812">Transmembrane</keyword>
<evidence type="ECO:0000259" key="3">
    <source>
        <dbReference type="PROSITE" id="PS50943"/>
    </source>
</evidence>
<dbReference type="Pfam" id="PF13413">
    <property type="entry name" value="HTH_25"/>
    <property type="match status" value="1"/>
</dbReference>
<keyword evidence="2" id="KW-0472">Membrane</keyword>
<dbReference type="PANTHER" id="PTHR34475:SF1">
    <property type="entry name" value="CYTOSKELETON PROTEIN RODZ"/>
    <property type="match status" value="1"/>
</dbReference>
<reference evidence="4 5" key="1">
    <citation type="submission" date="2016-08" db="EMBL/GenBank/DDBJ databases">
        <title>Draft genome sequence of Candidatus Piscirickettsia litoralis, from seawater.</title>
        <authorList>
            <person name="Wan X."/>
            <person name="Lee A.J."/>
            <person name="Hou S."/>
            <person name="Donachie S.P."/>
        </authorList>
    </citation>
    <scope>NUCLEOTIDE SEQUENCE [LARGE SCALE GENOMIC DNA]</scope>
    <source>
        <strain evidence="4 5">Y2</strain>
    </source>
</reference>
<name>A0ABX3A5J6_9GAMM</name>
<dbReference type="InterPro" id="IPR050400">
    <property type="entry name" value="Bact_Cytoskel_RodZ"/>
</dbReference>
<dbReference type="InterPro" id="IPR010982">
    <property type="entry name" value="Lambda_DNA-bd_dom_sf"/>
</dbReference>
<keyword evidence="5" id="KW-1185">Reference proteome</keyword>
<dbReference type="Proteomes" id="UP000094329">
    <property type="component" value="Unassembled WGS sequence"/>
</dbReference>
<accession>A0ABX3A5J6</accession>
<evidence type="ECO:0000313" key="5">
    <source>
        <dbReference type="Proteomes" id="UP000094329"/>
    </source>
</evidence>
<dbReference type="SUPFAM" id="SSF47413">
    <property type="entry name" value="lambda repressor-like DNA-binding domains"/>
    <property type="match status" value="1"/>
</dbReference>
<evidence type="ECO:0000256" key="1">
    <source>
        <dbReference type="SAM" id="MobiDB-lite"/>
    </source>
</evidence>
<feature type="domain" description="HTH cro/C1-type" evidence="3">
    <location>
        <begin position="10"/>
        <end position="41"/>
    </location>
</feature>
<feature type="transmembrane region" description="Helical" evidence="2">
    <location>
        <begin position="221"/>
        <end position="242"/>
    </location>
</feature>
<dbReference type="PANTHER" id="PTHR34475">
    <property type="match status" value="1"/>
</dbReference>
<comment type="caution">
    <text evidence="4">The sequence shown here is derived from an EMBL/GenBank/DDBJ whole genome shotgun (WGS) entry which is preliminary data.</text>
</comment>
<feature type="region of interest" description="Disordered" evidence="1">
    <location>
        <begin position="161"/>
        <end position="188"/>
    </location>
</feature>
<dbReference type="Gene3D" id="1.10.260.40">
    <property type="entry name" value="lambda repressor-like DNA-binding domains"/>
    <property type="match status" value="1"/>
</dbReference>
<sequence length="312" mass="34336">MTQLSLGDLLQRARRNKNLTREQVARQLHVQPQVLTLFEHNDFNKLNVPERFVLQHLADYANLVDLDAEAVLDIYHQGGVINLAPSVDEIIDSSTPISTAPVKHISGAVEAIVEKNETTAKPPEPVITTKKKVKKELNRITARAPSSLTSNQSIATPKISLSASKTDSKLSPSDSSDKKKKNSQSQAGISAVCEEVTIETSPPLLKSETRKTKPPRKSSRALRWSINLIILIAVIVAAFFWYKEQVGQLKVSHAPDTSQAENKLTPFAKPSAAEQQAAEKMKLEQHIQSNEAMAAQYKILKVPPQSQGTDQS</sequence>
<protein>
    <recommendedName>
        <fullName evidence="3">HTH cro/C1-type domain-containing protein</fullName>
    </recommendedName>
</protein>
<dbReference type="PROSITE" id="PS50943">
    <property type="entry name" value="HTH_CROC1"/>
    <property type="match status" value="1"/>
</dbReference>
<organism evidence="4 5">
    <name type="scientific">Piscirickettsia litoralis</name>
    <dbReference type="NCBI Taxonomy" id="1891921"/>
    <lineage>
        <taxon>Bacteria</taxon>
        <taxon>Pseudomonadati</taxon>
        <taxon>Pseudomonadota</taxon>
        <taxon>Gammaproteobacteria</taxon>
        <taxon>Thiotrichales</taxon>
        <taxon>Piscirickettsiaceae</taxon>
        <taxon>Piscirickettsia</taxon>
    </lineage>
</organism>
<dbReference type="CDD" id="cd00093">
    <property type="entry name" value="HTH_XRE"/>
    <property type="match status" value="1"/>
</dbReference>
<dbReference type="EMBL" id="MDTU01000001">
    <property type="protein sequence ID" value="ODN43800.1"/>
    <property type="molecule type" value="Genomic_DNA"/>
</dbReference>
<proteinExistence type="predicted"/>
<evidence type="ECO:0000256" key="2">
    <source>
        <dbReference type="SAM" id="Phobius"/>
    </source>
</evidence>
<evidence type="ECO:0000313" key="4">
    <source>
        <dbReference type="EMBL" id="ODN43800.1"/>
    </source>
</evidence>
<dbReference type="InterPro" id="IPR001387">
    <property type="entry name" value="Cro/C1-type_HTH"/>
</dbReference>
<gene>
    <name evidence="4" type="ORF">BGC07_13960</name>
</gene>